<gene>
    <name evidence="1" type="ORF">dnl_19740</name>
</gene>
<dbReference type="RefSeq" id="WP_207691419.1">
    <property type="nucleotide sequence ID" value="NZ_CP061799.1"/>
</dbReference>
<dbReference type="EMBL" id="CP061799">
    <property type="protein sequence ID" value="QTA79698.1"/>
    <property type="molecule type" value="Genomic_DNA"/>
</dbReference>
<evidence type="ECO:0000313" key="2">
    <source>
        <dbReference type="Proteomes" id="UP000663720"/>
    </source>
</evidence>
<organism evidence="1 2">
    <name type="scientific">Desulfonema limicola</name>
    <dbReference type="NCBI Taxonomy" id="45656"/>
    <lineage>
        <taxon>Bacteria</taxon>
        <taxon>Pseudomonadati</taxon>
        <taxon>Thermodesulfobacteriota</taxon>
        <taxon>Desulfobacteria</taxon>
        <taxon>Desulfobacterales</taxon>
        <taxon>Desulfococcaceae</taxon>
        <taxon>Desulfonema</taxon>
    </lineage>
</organism>
<name>A0A975B6H8_9BACT</name>
<dbReference type="KEGG" id="dli:dnl_19740"/>
<proteinExistence type="predicted"/>
<sequence>MPQDSVEKFLGRLITDDDFRDQFKKNLARVCFEHGFDLTHAEQDIIQRLDPNHFVYLSNQIDKGIKRSRNSINNILKN</sequence>
<dbReference type="AlphaFoldDB" id="A0A975B6H8"/>
<accession>A0A975B6H8</accession>
<dbReference type="NCBIfam" id="NF038399">
    <property type="entry name" value="NH_RiPP_Os17"/>
    <property type="match status" value="1"/>
</dbReference>
<dbReference type="Proteomes" id="UP000663720">
    <property type="component" value="Chromosome"/>
</dbReference>
<evidence type="ECO:0000313" key="1">
    <source>
        <dbReference type="EMBL" id="QTA79698.1"/>
    </source>
</evidence>
<reference evidence="1" key="1">
    <citation type="journal article" date="2021" name="Microb. Physiol.">
        <title>Proteogenomic Insights into the Physiology of Marine, Sulfate-Reducing, Filamentous Desulfonema limicola and Desulfonema magnum.</title>
        <authorList>
            <person name="Schnaars V."/>
            <person name="Wohlbrand L."/>
            <person name="Scheve S."/>
            <person name="Hinrichs C."/>
            <person name="Reinhardt R."/>
            <person name="Rabus R."/>
        </authorList>
    </citation>
    <scope>NUCLEOTIDE SEQUENCE</scope>
    <source>
        <strain evidence="1">5ac10</strain>
    </source>
</reference>
<protein>
    <submittedName>
        <fullName evidence="1">Uncharacterized protein</fullName>
    </submittedName>
</protein>
<keyword evidence="2" id="KW-1185">Reference proteome</keyword>